<evidence type="ECO:0000313" key="2">
    <source>
        <dbReference type="Proteomes" id="UP001145114"/>
    </source>
</evidence>
<feature type="non-terminal residue" evidence="1">
    <location>
        <position position="1"/>
    </location>
</feature>
<dbReference type="Proteomes" id="UP001145114">
    <property type="component" value="Unassembled WGS sequence"/>
</dbReference>
<evidence type="ECO:0000313" key="1">
    <source>
        <dbReference type="EMBL" id="KAJ1677564.1"/>
    </source>
</evidence>
<reference evidence="1" key="1">
    <citation type="submission" date="2022-06" db="EMBL/GenBank/DDBJ databases">
        <title>Phylogenomic reconstructions and comparative analyses of Kickxellomycotina fungi.</title>
        <authorList>
            <person name="Reynolds N.K."/>
            <person name="Stajich J.E."/>
            <person name="Barry K."/>
            <person name="Grigoriev I.V."/>
            <person name="Crous P."/>
            <person name="Smith M.E."/>
        </authorList>
    </citation>
    <scope>NUCLEOTIDE SEQUENCE</scope>
    <source>
        <strain evidence="1">RSA 2271</strain>
    </source>
</reference>
<proteinExistence type="predicted"/>
<protein>
    <submittedName>
        <fullName evidence="1">Uncharacterized protein</fullName>
    </submittedName>
</protein>
<name>A0ACC1HM53_9FUNG</name>
<keyword evidence="2" id="KW-1185">Reference proteome</keyword>
<dbReference type="EMBL" id="JAMZIH010002256">
    <property type="protein sequence ID" value="KAJ1677564.1"/>
    <property type="molecule type" value="Genomic_DNA"/>
</dbReference>
<feature type="non-terminal residue" evidence="1">
    <location>
        <position position="251"/>
    </location>
</feature>
<gene>
    <name evidence="1" type="ORF">EV182_005899</name>
</gene>
<organism evidence="1 2">
    <name type="scientific">Spiromyces aspiralis</name>
    <dbReference type="NCBI Taxonomy" id="68401"/>
    <lineage>
        <taxon>Eukaryota</taxon>
        <taxon>Fungi</taxon>
        <taxon>Fungi incertae sedis</taxon>
        <taxon>Zoopagomycota</taxon>
        <taxon>Kickxellomycotina</taxon>
        <taxon>Kickxellomycetes</taxon>
        <taxon>Kickxellales</taxon>
        <taxon>Kickxellaceae</taxon>
        <taxon>Spiromyces</taxon>
    </lineage>
</organism>
<accession>A0ACC1HM53</accession>
<sequence>PRQPSQEDGGLTLGTFASVMVTDSDLDRAKRKLEQEETMTQQQIIKELRERLLGYRVESTSETGMPDPRLLLMAQPEQVGILAQYHTFGTGRLYMDAAALYWHGEFLGPISALDQEKCKDADTLSVSANAMSVTLRLSTESITSVRVKVIDDDPIMLATVEDDLGIGFMFPTACEAECRDCCARINAGIAAGARPAATSPPANVSGGSPAGWDNKRLVQEALGMLGSASDPSEARDHDLVTDLTENEDFMQ</sequence>
<comment type="caution">
    <text evidence="1">The sequence shown here is derived from an EMBL/GenBank/DDBJ whole genome shotgun (WGS) entry which is preliminary data.</text>
</comment>